<evidence type="ECO:0000259" key="1">
    <source>
        <dbReference type="Pfam" id="PF01965"/>
    </source>
</evidence>
<reference evidence="2 3" key="1">
    <citation type="submission" date="2019-08" db="EMBL/GenBank/DDBJ databases">
        <title>Bacillus genomes from the desert of Cuatro Cienegas, Coahuila.</title>
        <authorList>
            <person name="Olmedo-Alvarez G."/>
        </authorList>
    </citation>
    <scope>NUCLEOTIDE SEQUENCE [LARGE SCALE GENOMIC DNA]</scope>
    <source>
        <strain evidence="2 3">CH446_14T</strain>
    </source>
</reference>
<dbReference type="InterPro" id="IPR050325">
    <property type="entry name" value="Prot/Nucl_acid_deglycase"/>
</dbReference>
<dbReference type="Pfam" id="PF01965">
    <property type="entry name" value="DJ-1_PfpI"/>
    <property type="match status" value="1"/>
</dbReference>
<proteinExistence type="predicted"/>
<dbReference type="RefSeq" id="WP_148973251.1">
    <property type="nucleotide sequence ID" value="NZ_JBNIKU010000005.1"/>
</dbReference>
<dbReference type="EMBL" id="VTER01000001">
    <property type="protein sequence ID" value="TYS52280.1"/>
    <property type="molecule type" value="Genomic_DNA"/>
</dbReference>
<evidence type="ECO:0000313" key="2">
    <source>
        <dbReference type="EMBL" id="TYS52280.1"/>
    </source>
</evidence>
<feature type="domain" description="DJ-1/PfpI" evidence="1">
    <location>
        <begin position="4"/>
        <end position="162"/>
    </location>
</feature>
<comment type="caution">
    <text evidence="2">The sequence shown here is derived from an EMBL/GenBank/DDBJ whole genome shotgun (WGS) entry which is preliminary data.</text>
</comment>
<dbReference type="Proteomes" id="UP000322139">
    <property type="component" value="Unassembled WGS sequence"/>
</dbReference>
<dbReference type="Gene3D" id="3.40.50.880">
    <property type="match status" value="1"/>
</dbReference>
<protein>
    <submittedName>
        <fullName evidence="2">4-methyl-5(B-hydroxyethyl)-thiazole monophosphate biosynthesis protein</fullName>
    </submittedName>
</protein>
<dbReference type="InterPro" id="IPR029062">
    <property type="entry name" value="Class_I_gatase-like"/>
</dbReference>
<dbReference type="PANTHER" id="PTHR48094:SF12">
    <property type="entry name" value="PARKINSON DISEASE PROTEIN 7 HOMOLOG"/>
    <property type="match status" value="1"/>
</dbReference>
<dbReference type="InterPro" id="IPR002818">
    <property type="entry name" value="DJ-1/PfpI"/>
</dbReference>
<dbReference type="AlphaFoldDB" id="A0A5D4RMV9"/>
<sequence length="177" mass="19603">MTTAIILYPGFSEYELSAVISVLTQSNHPKVFIGLDDEPVKGEAGLSCIPDISLKEAEISHYQSLILPGTDDFQHLLEEDALFSFIRSGYKQDAVIAAISSAPYLMAKSGILDDRSYTAGISKQSREFLGVFSEERFVDAPYVFDRGILTAKGNAFVDFAIKFGQVLELDFNPGWYR</sequence>
<organism evidence="2 3">
    <name type="scientific">Bacillus infantis</name>
    <dbReference type="NCBI Taxonomy" id="324767"/>
    <lineage>
        <taxon>Bacteria</taxon>
        <taxon>Bacillati</taxon>
        <taxon>Bacillota</taxon>
        <taxon>Bacilli</taxon>
        <taxon>Bacillales</taxon>
        <taxon>Bacillaceae</taxon>
        <taxon>Bacillus</taxon>
    </lineage>
</organism>
<accession>A0A5D4RMV9</accession>
<evidence type="ECO:0000313" key="3">
    <source>
        <dbReference type="Proteomes" id="UP000322139"/>
    </source>
</evidence>
<dbReference type="PANTHER" id="PTHR48094">
    <property type="entry name" value="PROTEIN/NUCLEIC ACID DEGLYCASE DJ-1-RELATED"/>
    <property type="match status" value="1"/>
</dbReference>
<dbReference type="GO" id="GO:0005737">
    <property type="term" value="C:cytoplasm"/>
    <property type="evidence" value="ECO:0007669"/>
    <property type="project" value="TreeGrafter"/>
</dbReference>
<dbReference type="SUPFAM" id="SSF52317">
    <property type="entry name" value="Class I glutamine amidotransferase-like"/>
    <property type="match status" value="1"/>
</dbReference>
<gene>
    <name evidence="2" type="ORF">FZD51_02240</name>
</gene>
<name>A0A5D4RMV9_9BACI</name>